<name>A0A5E4NL80_9HEMI</name>
<dbReference type="SUPFAM" id="SSF55486">
    <property type="entry name" value="Metalloproteases ('zincins'), catalytic domain"/>
    <property type="match status" value="1"/>
</dbReference>
<keyword evidence="4" id="KW-0645">Protease</keyword>
<dbReference type="Gene3D" id="1.10.1380.10">
    <property type="entry name" value="Neutral endopeptidase , domain2"/>
    <property type="match status" value="1"/>
</dbReference>
<dbReference type="EMBL" id="CABPRJ010002405">
    <property type="protein sequence ID" value="VVC45562.1"/>
    <property type="molecule type" value="Genomic_DNA"/>
</dbReference>
<evidence type="ECO:0000256" key="10">
    <source>
        <dbReference type="ARBA" id="ARBA00023157"/>
    </source>
</evidence>
<evidence type="ECO:0000256" key="4">
    <source>
        <dbReference type="ARBA" id="ARBA00022670"/>
    </source>
</evidence>
<gene>
    <name evidence="15" type="ORF">CINCED_3A014184</name>
</gene>
<dbReference type="InterPro" id="IPR024079">
    <property type="entry name" value="MetalloPept_cat_dom_sf"/>
</dbReference>
<evidence type="ECO:0000256" key="1">
    <source>
        <dbReference type="ARBA" id="ARBA00001947"/>
    </source>
</evidence>
<dbReference type="CDD" id="cd08662">
    <property type="entry name" value="M13"/>
    <property type="match status" value="1"/>
</dbReference>
<dbReference type="PROSITE" id="PS51885">
    <property type="entry name" value="NEPRILYSIN"/>
    <property type="match status" value="1"/>
</dbReference>
<reference evidence="15 16" key="1">
    <citation type="submission" date="2019-08" db="EMBL/GenBank/DDBJ databases">
        <authorList>
            <person name="Alioto T."/>
            <person name="Alioto T."/>
            <person name="Gomez Garrido J."/>
        </authorList>
    </citation>
    <scope>NUCLEOTIDE SEQUENCE [LARGE SCALE GENOMIC DNA]</scope>
</reference>
<evidence type="ECO:0000256" key="3">
    <source>
        <dbReference type="ARBA" id="ARBA00007357"/>
    </source>
</evidence>
<evidence type="ECO:0000259" key="13">
    <source>
        <dbReference type="Pfam" id="PF01431"/>
    </source>
</evidence>
<dbReference type="GO" id="GO:0046872">
    <property type="term" value="F:metal ion binding"/>
    <property type="evidence" value="ECO:0007669"/>
    <property type="project" value="UniProtKB-KW"/>
</dbReference>
<dbReference type="Proteomes" id="UP000325440">
    <property type="component" value="Unassembled WGS sequence"/>
</dbReference>
<proteinExistence type="inferred from homology"/>
<keyword evidence="6" id="KW-0378">Hydrolase</keyword>
<comment type="subcellular location">
    <subcellularLocation>
        <location evidence="2">Cell membrane</location>
        <topology evidence="2">Single-pass type II membrane protein</topology>
    </subcellularLocation>
</comment>
<keyword evidence="8" id="KW-0735">Signal-anchor</keyword>
<dbReference type="GO" id="GO:0016485">
    <property type="term" value="P:protein processing"/>
    <property type="evidence" value="ECO:0007669"/>
    <property type="project" value="TreeGrafter"/>
</dbReference>
<dbReference type="GO" id="GO:0005886">
    <property type="term" value="C:plasma membrane"/>
    <property type="evidence" value="ECO:0007669"/>
    <property type="project" value="UniProtKB-SubCell"/>
</dbReference>
<evidence type="ECO:0000256" key="2">
    <source>
        <dbReference type="ARBA" id="ARBA00004401"/>
    </source>
</evidence>
<comment type="similarity">
    <text evidence="3">Belongs to the peptidase M13 family.</text>
</comment>
<sequence length="922" mass="106601">MWSTSRYYPTIFNIQINQINDLKIHSKLVYYADDTVLFVNGNSWDEVFSYIQDDLRKIISWLCANNLFLNLDKTYLLTYYITNSNQPDITSLHIHEHDCSNPKSCTYLTSLKIVKSFDCAVSDGDTQSRPLSALFRIYLTRTPNAKYYNHLQDGALQAQRVTASSTHIRFYAGKPKNPWTMWQNRTQLEKILIGLCVFNFLIVTIMYLNPMSTESCDTVVYPTVPAYEESHSYVNTGQEYCMKESCVTTAATIIKSMDTKSDPCHDFYKYACGQWIKSNPVPDGRSMWGMFNELEMKNQLIVKNALEATPLNTSIKAELKAKMYFTACMDPNNTIETLGAQPLIDLIDQIGGWNISGLWNSTKWNLQTTLEIVHNNYNMVGLFSWMVGEDDRNSSRHIIQIDEGALTLPTRDLYLNVTANQKLLDTYLDYMTTIGTLLGGEPNSTRIQMKHVIEFETRLARFTEPEEDKRDEEKAYHIMSITELQILAPFIKWNEYFNSAFRKVNRKIFPKENVVVYSPSFLTNLTQLINEYSKSPENKTVINNYLVWQTVRTVTPYLSKVFRDAYKGLRKALLGSEGGEEPWRYCISDTNNVLGFALGALYVREVFHGQSKKLAEEMINEIKTAFKDNFKNLHWMDKETLIEAEQKADAITDMIGFPDFIMDSDQLDEKYRNLTIRNDEYFSNNIRAIKFNLLQYLNKLDQPVNRTKWSMTPQTVNAYYTPTKNQIVFPAGILQAPFFDQKQQSSINYGAMGVVMGHELTHAFDDQGREFDRFGNLHQWWNNNTIDRFKKETDCMIKQYSNYKVNNYNINGKRTLGENIADNGGLKAAYRAYIKLLDEKMVQPNRLPAVHLTTQQLFFVSFAQVWCSSSTEESLKLQIEKDLHSPSQFRVNGPLSNFREFSEVFNCQIGTPMNPSNKCNIW</sequence>
<evidence type="ECO:0000256" key="6">
    <source>
        <dbReference type="ARBA" id="ARBA00022801"/>
    </source>
</evidence>
<dbReference type="PANTHER" id="PTHR11733:SF167">
    <property type="entry name" value="FI17812P1-RELATED"/>
    <property type="match status" value="1"/>
</dbReference>
<dbReference type="OrthoDB" id="6475849at2759"/>
<comment type="cofactor">
    <cofactor evidence="1">
        <name>Zn(2+)</name>
        <dbReference type="ChEBI" id="CHEBI:29105"/>
    </cofactor>
</comment>
<accession>A0A5E4NL80</accession>
<keyword evidence="12" id="KW-1133">Transmembrane helix</keyword>
<dbReference type="InterPro" id="IPR042089">
    <property type="entry name" value="Peptidase_M13_dom_2"/>
</dbReference>
<dbReference type="FunFam" id="3.40.390.10:FF:000076">
    <property type="entry name" value="membrane metallo-endopeptidase-like 1"/>
    <property type="match status" value="1"/>
</dbReference>
<feature type="domain" description="Peptidase M13 C-terminal" evidence="13">
    <location>
        <begin position="717"/>
        <end position="921"/>
    </location>
</feature>
<keyword evidence="16" id="KW-1185">Reference proteome</keyword>
<dbReference type="InterPro" id="IPR018497">
    <property type="entry name" value="Peptidase_M13_C"/>
</dbReference>
<evidence type="ECO:0000256" key="9">
    <source>
        <dbReference type="ARBA" id="ARBA00023049"/>
    </source>
</evidence>
<feature type="transmembrane region" description="Helical" evidence="12">
    <location>
        <begin position="191"/>
        <end position="208"/>
    </location>
</feature>
<feature type="domain" description="Peptidase M13 N-terminal" evidence="14">
    <location>
        <begin position="263"/>
        <end position="658"/>
    </location>
</feature>
<evidence type="ECO:0000256" key="11">
    <source>
        <dbReference type="ARBA" id="ARBA00023180"/>
    </source>
</evidence>
<dbReference type="Pfam" id="PF05649">
    <property type="entry name" value="Peptidase_M13_N"/>
    <property type="match status" value="1"/>
</dbReference>
<evidence type="ECO:0000313" key="15">
    <source>
        <dbReference type="EMBL" id="VVC45562.1"/>
    </source>
</evidence>
<dbReference type="Gene3D" id="3.40.390.10">
    <property type="entry name" value="Collagenase (Catalytic Domain)"/>
    <property type="match status" value="1"/>
</dbReference>
<protein>
    <submittedName>
        <fullName evidence="15">Peptidase M13, C-terminal domain,Peptidase M13,Peptidase M13, N-terminal domain,Metallopeptidase</fullName>
    </submittedName>
</protein>
<keyword evidence="12" id="KW-0472">Membrane</keyword>
<evidence type="ECO:0000256" key="12">
    <source>
        <dbReference type="SAM" id="Phobius"/>
    </source>
</evidence>
<keyword evidence="9" id="KW-0482">Metalloprotease</keyword>
<keyword evidence="7" id="KW-0862">Zinc</keyword>
<dbReference type="InterPro" id="IPR000718">
    <property type="entry name" value="Peptidase_M13"/>
</dbReference>
<evidence type="ECO:0000256" key="8">
    <source>
        <dbReference type="ARBA" id="ARBA00022968"/>
    </source>
</evidence>
<keyword evidence="11" id="KW-0325">Glycoprotein</keyword>
<dbReference type="Pfam" id="PF01431">
    <property type="entry name" value="Peptidase_M13"/>
    <property type="match status" value="1"/>
</dbReference>
<keyword evidence="10" id="KW-1015">Disulfide bond</keyword>
<dbReference type="InterPro" id="IPR008753">
    <property type="entry name" value="Peptidase_M13_N"/>
</dbReference>
<organism evidence="15 16">
    <name type="scientific">Cinara cedri</name>
    <dbReference type="NCBI Taxonomy" id="506608"/>
    <lineage>
        <taxon>Eukaryota</taxon>
        <taxon>Metazoa</taxon>
        <taxon>Ecdysozoa</taxon>
        <taxon>Arthropoda</taxon>
        <taxon>Hexapoda</taxon>
        <taxon>Insecta</taxon>
        <taxon>Pterygota</taxon>
        <taxon>Neoptera</taxon>
        <taxon>Paraneoptera</taxon>
        <taxon>Hemiptera</taxon>
        <taxon>Sternorrhyncha</taxon>
        <taxon>Aphidomorpha</taxon>
        <taxon>Aphidoidea</taxon>
        <taxon>Aphididae</taxon>
        <taxon>Lachninae</taxon>
        <taxon>Cinara</taxon>
    </lineage>
</organism>
<evidence type="ECO:0000256" key="5">
    <source>
        <dbReference type="ARBA" id="ARBA00022723"/>
    </source>
</evidence>
<dbReference type="AlphaFoldDB" id="A0A5E4NL80"/>
<dbReference type="PANTHER" id="PTHR11733">
    <property type="entry name" value="ZINC METALLOPROTEASE FAMILY M13 NEPRILYSIN-RELATED"/>
    <property type="match status" value="1"/>
</dbReference>
<keyword evidence="12" id="KW-0812">Transmembrane</keyword>
<dbReference type="PRINTS" id="PR00786">
    <property type="entry name" value="NEPRILYSIN"/>
</dbReference>
<evidence type="ECO:0000256" key="7">
    <source>
        <dbReference type="ARBA" id="ARBA00022833"/>
    </source>
</evidence>
<keyword evidence="5" id="KW-0479">Metal-binding</keyword>
<dbReference type="GO" id="GO:0004222">
    <property type="term" value="F:metalloendopeptidase activity"/>
    <property type="evidence" value="ECO:0007669"/>
    <property type="project" value="InterPro"/>
</dbReference>
<evidence type="ECO:0000313" key="16">
    <source>
        <dbReference type="Proteomes" id="UP000325440"/>
    </source>
</evidence>
<evidence type="ECO:0000259" key="14">
    <source>
        <dbReference type="Pfam" id="PF05649"/>
    </source>
</evidence>